<gene>
    <name evidence="1" type="ORF">QTP70_005484</name>
</gene>
<organism evidence="1 2">
    <name type="scientific">Hemibagrus guttatus</name>
    <dbReference type="NCBI Taxonomy" id="175788"/>
    <lineage>
        <taxon>Eukaryota</taxon>
        <taxon>Metazoa</taxon>
        <taxon>Chordata</taxon>
        <taxon>Craniata</taxon>
        <taxon>Vertebrata</taxon>
        <taxon>Euteleostomi</taxon>
        <taxon>Actinopterygii</taxon>
        <taxon>Neopterygii</taxon>
        <taxon>Teleostei</taxon>
        <taxon>Ostariophysi</taxon>
        <taxon>Siluriformes</taxon>
        <taxon>Bagridae</taxon>
        <taxon>Hemibagrus</taxon>
    </lineage>
</organism>
<name>A0AAE0QYZ6_9TELE</name>
<keyword evidence="2" id="KW-1185">Reference proteome</keyword>
<dbReference type="Proteomes" id="UP001274896">
    <property type="component" value="Unassembled WGS sequence"/>
</dbReference>
<evidence type="ECO:0000313" key="2">
    <source>
        <dbReference type="Proteomes" id="UP001274896"/>
    </source>
</evidence>
<protein>
    <submittedName>
        <fullName evidence="1">Uncharacterized protein</fullName>
    </submittedName>
</protein>
<comment type="caution">
    <text evidence="1">The sequence shown here is derived from an EMBL/GenBank/DDBJ whole genome shotgun (WGS) entry which is preliminary data.</text>
</comment>
<accession>A0AAE0QYZ6</accession>
<dbReference type="InterPro" id="IPR009057">
    <property type="entry name" value="Homeodomain-like_sf"/>
</dbReference>
<dbReference type="AlphaFoldDB" id="A0AAE0QYZ6"/>
<evidence type="ECO:0000313" key="1">
    <source>
        <dbReference type="EMBL" id="KAK3537255.1"/>
    </source>
</evidence>
<dbReference type="EMBL" id="JAUCMX010000008">
    <property type="protein sequence ID" value="KAK3537255.1"/>
    <property type="molecule type" value="Genomic_DNA"/>
</dbReference>
<sequence>MVVVVNPGLDRSVVSIYQKWSKEGAVVNQRQGHGRPRVIDAHGERRLARVIRANRRATVAQIAEEVNAGSDRKVSEYTVHDGAIVLKTVKPHTTLDPSTSRDTFRIGKSCDIFRDRV</sequence>
<proteinExistence type="predicted"/>
<reference evidence="1" key="1">
    <citation type="submission" date="2023-06" db="EMBL/GenBank/DDBJ databases">
        <title>Male Hemibagrus guttatus genome.</title>
        <authorList>
            <person name="Bian C."/>
        </authorList>
    </citation>
    <scope>NUCLEOTIDE SEQUENCE</scope>
    <source>
        <strain evidence="1">Male_cb2023</strain>
        <tissue evidence="1">Muscle</tissue>
    </source>
</reference>
<dbReference type="SUPFAM" id="SSF46689">
    <property type="entry name" value="Homeodomain-like"/>
    <property type="match status" value="1"/>
</dbReference>